<dbReference type="PROSITE" id="PS00941">
    <property type="entry name" value="CARBOXYLESTERASE_B_2"/>
    <property type="match status" value="1"/>
</dbReference>
<dbReference type="EMBL" id="CDHK01000001">
    <property type="protein sequence ID" value="CEJ54181.1"/>
    <property type="molecule type" value="Genomic_DNA"/>
</dbReference>
<dbReference type="STRING" id="104259.A0A0F7TFA9"/>
<dbReference type="InterPro" id="IPR029058">
    <property type="entry name" value="AB_hydrolase_fold"/>
</dbReference>
<dbReference type="PROSITE" id="PS00122">
    <property type="entry name" value="CARBOXYLESTERASE_B_1"/>
    <property type="match status" value="1"/>
</dbReference>
<feature type="domain" description="Carboxylesterase type B" evidence="4">
    <location>
        <begin position="30"/>
        <end position="523"/>
    </location>
</feature>
<dbReference type="InterPro" id="IPR019819">
    <property type="entry name" value="Carboxylesterase_B_CS"/>
</dbReference>
<name>A0A0F7TFA9_PENBI</name>
<protein>
    <recommendedName>
        <fullName evidence="3">Carboxylic ester hydrolase</fullName>
        <ecNumber evidence="3">3.1.1.-</ecNumber>
    </recommendedName>
</protein>
<feature type="chain" id="PRO_5005117567" description="Carboxylic ester hydrolase" evidence="3">
    <location>
        <begin position="21"/>
        <end position="544"/>
    </location>
</feature>
<dbReference type="Gene3D" id="3.40.50.1820">
    <property type="entry name" value="alpha/beta hydrolase"/>
    <property type="match status" value="1"/>
</dbReference>
<dbReference type="SUPFAM" id="SSF53474">
    <property type="entry name" value="alpha/beta-Hydrolases"/>
    <property type="match status" value="1"/>
</dbReference>
<dbReference type="PANTHER" id="PTHR43918:SF4">
    <property type="entry name" value="CARBOXYLIC ESTER HYDROLASE"/>
    <property type="match status" value="1"/>
</dbReference>
<dbReference type="GO" id="GO:0072330">
    <property type="term" value="P:monocarboxylic acid biosynthetic process"/>
    <property type="evidence" value="ECO:0007669"/>
    <property type="project" value="UniProtKB-ARBA"/>
</dbReference>
<dbReference type="GO" id="GO:0017000">
    <property type="term" value="P:antibiotic biosynthetic process"/>
    <property type="evidence" value="ECO:0007669"/>
    <property type="project" value="UniProtKB-ARBA"/>
</dbReference>
<dbReference type="InterPro" id="IPR019826">
    <property type="entry name" value="Carboxylesterase_B_AS"/>
</dbReference>
<evidence type="ECO:0000313" key="5">
    <source>
        <dbReference type="EMBL" id="CEJ54181.1"/>
    </source>
</evidence>
<organism evidence="5 6">
    <name type="scientific">Penicillium brasilianum</name>
    <dbReference type="NCBI Taxonomy" id="104259"/>
    <lineage>
        <taxon>Eukaryota</taxon>
        <taxon>Fungi</taxon>
        <taxon>Dikarya</taxon>
        <taxon>Ascomycota</taxon>
        <taxon>Pezizomycotina</taxon>
        <taxon>Eurotiomycetes</taxon>
        <taxon>Eurotiomycetidae</taxon>
        <taxon>Eurotiales</taxon>
        <taxon>Aspergillaceae</taxon>
        <taxon>Penicillium</taxon>
    </lineage>
</organism>
<keyword evidence="3" id="KW-0732">Signal</keyword>
<dbReference type="OrthoDB" id="408631at2759"/>
<evidence type="ECO:0000256" key="3">
    <source>
        <dbReference type="RuleBase" id="RU361235"/>
    </source>
</evidence>
<sequence length="544" mass="59568">MFWVTIVAYLVLGLPLAVEGRPLDEISPSSPIVDLGYAQYEGTALDNGVNQFLGIRYAAPPLGDLRFRAPEDPVFTTGVQAAKEFGATCIGTAGSGPALSNSTNEDCLFIDVFAPSITTPHKKLPVWFFIQGGGYAANSDRNFNGSEVVAQSNYSMIFVQINYRVGAFGFLASEKIRKNGDLNVGLLDQQKALKWARHNIHLFGGDPDHIVIHGTSAGGGSVAYHLTAYGGEREKLFVGAIAESPFFPAHRTVAESESQFQKFVDDVGCGGHEDSLACIRSQSTATLQSADVASRFPGTTENPLWYFLPVIDGNFAPDELYTLFERGKVTKVPVIVGDDNDEGTYFAPNASTSAEFLDFMQANYPRLTSADLQLINVTYPPGASMPDHAPYFAPAAQAYGESTFTCPGNEIASSIAQYFSHSRTWNYRYNVWDADYETVGLGVPHVSEKPAVWGPGYAGACNNCSYLTYNKPMVPIVMKYWISFILSLDPNTYRDSSAPEWKPWGTTGGQRMRFQLNTTGMEPIPDDQKRRCVVWKHLAGTMEQ</sequence>
<gene>
    <name evidence="5" type="ORF">PMG11_00502</name>
</gene>
<dbReference type="PANTHER" id="PTHR43918">
    <property type="entry name" value="ACETYLCHOLINESTERASE"/>
    <property type="match status" value="1"/>
</dbReference>
<keyword evidence="2 3" id="KW-0378">Hydrolase</keyword>
<evidence type="ECO:0000313" key="6">
    <source>
        <dbReference type="Proteomes" id="UP000042958"/>
    </source>
</evidence>
<accession>A0A0F7TFA9</accession>
<keyword evidence="6" id="KW-1185">Reference proteome</keyword>
<comment type="similarity">
    <text evidence="1 3">Belongs to the type-B carboxylesterase/lipase family.</text>
</comment>
<evidence type="ECO:0000256" key="1">
    <source>
        <dbReference type="ARBA" id="ARBA00005964"/>
    </source>
</evidence>
<dbReference type="InterPro" id="IPR002018">
    <property type="entry name" value="CarbesteraseB"/>
</dbReference>
<evidence type="ECO:0000259" key="4">
    <source>
        <dbReference type="Pfam" id="PF00135"/>
    </source>
</evidence>
<reference evidence="6" key="1">
    <citation type="journal article" date="2015" name="Genome Announc.">
        <title>Draft genome sequence of the fungus Penicillium brasilianum MG11.</title>
        <authorList>
            <person name="Horn F."/>
            <person name="Linde J."/>
            <person name="Mattern D.J."/>
            <person name="Walther G."/>
            <person name="Guthke R."/>
            <person name="Brakhage A.A."/>
            <person name="Valiante V."/>
        </authorList>
    </citation>
    <scope>NUCLEOTIDE SEQUENCE [LARGE SCALE GENOMIC DNA]</scope>
    <source>
        <strain evidence="6">MG11</strain>
    </source>
</reference>
<proteinExistence type="inferred from homology"/>
<dbReference type="ESTHER" id="9euro-a0a0f7tfa9">
    <property type="family name" value="Fungal_carboxylesterase_lipase"/>
</dbReference>
<dbReference type="Pfam" id="PF00135">
    <property type="entry name" value="COesterase"/>
    <property type="match status" value="1"/>
</dbReference>
<dbReference type="AlphaFoldDB" id="A0A0F7TFA9"/>
<evidence type="ECO:0000256" key="2">
    <source>
        <dbReference type="ARBA" id="ARBA00022801"/>
    </source>
</evidence>
<dbReference type="GO" id="GO:0052689">
    <property type="term" value="F:carboxylic ester hydrolase activity"/>
    <property type="evidence" value="ECO:0007669"/>
    <property type="project" value="TreeGrafter"/>
</dbReference>
<dbReference type="EC" id="3.1.1.-" evidence="3"/>
<dbReference type="InterPro" id="IPR050654">
    <property type="entry name" value="AChE-related_enzymes"/>
</dbReference>
<feature type="signal peptide" evidence="3">
    <location>
        <begin position="1"/>
        <end position="20"/>
    </location>
</feature>
<dbReference type="Proteomes" id="UP000042958">
    <property type="component" value="Unassembled WGS sequence"/>
</dbReference>